<keyword evidence="1" id="KW-0830">Ubiquinone</keyword>
<organism evidence="1 2">
    <name type="scientific">Sphingomonas hominis</name>
    <dbReference type="NCBI Taxonomy" id="2741495"/>
    <lineage>
        <taxon>Bacteria</taxon>
        <taxon>Pseudomonadati</taxon>
        <taxon>Pseudomonadota</taxon>
        <taxon>Alphaproteobacteria</taxon>
        <taxon>Sphingomonadales</taxon>
        <taxon>Sphingomonadaceae</taxon>
        <taxon>Sphingomonas</taxon>
    </lineage>
</organism>
<gene>
    <name evidence="1" type="ORF">HRV97_13745</name>
</gene>
<dbReference type="InterPro" id="IPR007715">
    <property type="entry name" value="Coq4"/>
</dbReference>
<dbReference type="Pfam" id="PF05019">
    <property type="entry name" value="Coq4"/>
    <property type="match status" value="1"/>
</dbReference>
<proteinExistence type="predicted"/>
<evidence type="ECO:0000313" key="1">
    <source>
        <dbReference type="EMBL" id="NTS66222.1"/>
    </source>
</evidence>
<dbReference type="RefSeq" id="WP_174194854.1">
    <property type="nucleotide sequence ID" value="NZ_JABULH010000006.1"/>
</dbReference>
<dbReference type="PANTHER" id="PTHR12922">
    <property type="entry name" value="UBIQUINONE BIOSYNTHESIS PROTEIN"/>
    <property type="match status" value="1"/>
</dbReference>
<keyword evidence="2" id="KW-1185">Reference proteome</keyword>
<accession>A0ABX2JT44</accession>
<comment type="caution">
    <text evidence="1">The sequence shown here is derived from an EMBL/GenBank/DDBJ whole genome shotgun (WGS) entry which is preliminary data.</text>
</comment>
<sequence>MAILPPFPGTDGKRDWRTALDAIKKLMNNGDDTQQVFRIMRALNVGNAPQNYARLIATERGGRIAQDHVELAERFTDPAFVASFAPGTVGAAYRHFLETTGYSADGLVAVSKLAPDEDDMVHPYAWMGRRIRDTHDIWHVLTGYQADESLGEAALVAFSFAQVGGLGWAFIAGAASLKSLSVTKGTAFAKAVIEGYRHGRAAKWISGEDYLELLHEPIDEARRRLNIKEPVAYRRAQRELGPAMASYLSAQKERAGAAEPERLAA</sequence>
<dbReference type="Proteomes" id="UP000621447">
    <property type="component" value="Unassembled WGS sequence"/>
</dbReference>
<evidence type="ECO:0000313" key="2">
    <source>
        <dbReference type="Proteomes" id="UP000621447"/>
    </source>
</evidence>
<dbReference type="PANTHER" id="PTHR12922:SF7">
    <property type="entry name" value="UBIQUINONE BIOSYNTHESIS PROTEIN COQ4 HOMOLOG, MITOCHONDRIAL"/>
    <property type="match status" value="1"/>
</dbReference>
<name>A0ABX2JT44_9SPHN</name>
<reference evidence="1 2" key="1">
    <citation type="submission" date="2020-06" db="EMBL/GenBank/DDBJ databases">
        <title>Sphingomonas hominis sp. nov., a member of the Sphingomonas, isolated from the hair of a 22-year-old girl.</title>
        <authorList>
            <person name="Zhang D.-F."/>
            <person name="Cui X.-W."/>
        </authorList>
    </citation>
    <scope>NUCLEOTIDE SEQUENCE [LARGE SCALE GENOMIC DNA]</scope>
    <source>
        <strain evidence="1 2">HHU CXW</strain>
    </source>
</reference>
<dbReference type="EMBL" id="JABULH010000006">
    <property type="protein sequence ID" value="NTS66222.1"/>
    <property type="molecule type" value="Genomic_DNA"/>
</dbReference>
<protein>
    <submittedName>
        <fullName evidence="1">Ubiquinone biosynthesis protein</fullName>
    </submittedName>
</protein>